<feature type="region of interest" description="Disordered" evidence="1">
    <location>
        <begin position="970"/>
        <end position="1036"/>
    </location>
</feature>
<dbReference type="AlphaFoldDB" id="A0A4S8MCN9"/>
<accession>A0A4S8MCN9</accession>
<feature type="compositionally biased region" description="Polar residues" evidence="1">
    <location>
        <begin position="970"/>
        <end position="983"/>
    </location>
</feature>
<evidence type="ECO:0000256" key="1">
    <source>
        <dbReference type="SAM" id="MobiDB-lite"/>
    </source>
</evidence>
<dbReference type="Pfam" id="PF20231">
    <property type="entry name" value="DUF6589"/>
    <property type="match status" value="1"/>
</dbReference>
<proteinExistence type="predicted"/>
<evidence type="ECO:0000313" key="4">
    <source>
        <dbReference type="Proteomes" id="UP000297245"/>
    </source>
</evidence>
<name>A0A4S8MCN9_DENBC</name>
<evidence type="ECO:0000313" key="3">
    <source>
        <dbReference type="EMBL" id="THU99818.1"/>
    </source>
</evidence>
<feature type="domain" description="DUF6589" evidence="2">
    <location>
        <begin position="423"/>
        <end position="894"/>
    </location>
</feature>
<feature type="compositionally biased region" description="Acidic residues" evidence="1">
    <location>
        <begin position="1010"/>
        <end position="1027"/>
    </location>
</feature>
<dbReference type="OrthoDB" id="3019291at2759"/>
<protein>
    <recommendedName>
        <fullName evidence="2">DUF6589 domain-containing protein</fullName>
    </recommendedName>
</protein>
<reference evidence="3 4" key="1">
    <citation type="journal article" date="2019" name="Nat. Ecol. Evol.">
        <title>Megaphylogeny resolves global patterns of mushroom evolution.</title>
        <authorList>
            <person name="Varga T."/>
            <person name="Krizsan K."/>
            <person name="Foldi C."/>
            <person name="Dima B."/>
            <person name="Sanchez-Garcia M."/>
            <person name="Sanchez-Ramirez S."/>
            <person name="Szollosi G.J."/>
            <person name="Szarkandi J.G."/>
            <person name="Papp V."/>
            <person name="Albert L."/>
            <person name="Andreopoulos W."/>
            <person name="Angelini C."/>
            <person name="Antonin V."/>
            <person name="Barry K.W."/>
            <person name="Bougher N.L."/>
            <person name="Buchanan P."/>
            <person name="Buyck B."/>
            <person name="Bense V."/>
            <person name="Catcheside P."/>
            <person name="Chovatia M."/>
            <person name="Cooper J."/>
            <person name="Damon W."/>
            <person name="Desjardin D."/>
            <person name="Finy P."/>
            <person name="Geml J."/>
            <person name="Haridas S."/>
            <person name="Hughes K."/>
            <person name="Justo A."/>
            <person name="Karasinski D."/>
            <person name="Kautmanova I."/>
            <person name="Kiss B."/>
            <person name="Kocsube S."/>
            <person name="Kotiranta H."/>
            <person name="LaButti K.M."/>
            <person name="Lechner B.E."/>
            <person name="Liimatainen K."/>
            <person name="Lipzen A."/>
            <person name="Lukacs Z."/>
            <person name="Mihaltcheva S."/>
            <person name="Morgado L.N."/>
            <person name="Niskanen T."/>
            <person name="Noordeloos M.E."/>
            <person name="Ohm R.A."/>
            <person name="Ortiz-Santana B."/>
            <person name="Ovrebo C."/>
            <person name="Racz N."/>
            <person name="Riley R."/>
            <person name="Savchenko A."/>
            <person name="Shiryaev A."/>
            <person name="Soop K."/>
            <person name="Spirin V."/>
            <person name="Szebenyi C."/>
            <person name="Tomsovsky M."/>
            <person name="Tulloss R.E."/>
            <person name="Uehling J."/>
            <person name="Grigoriev I.V."/>
            <person name="Vagvolgyi C."/>
            <person name="Papp T."/>
            <person name="Martin F.M."/>
            <person name="Miettinen O."/>
            <person name="Hibbett D.S."/>
            <person name="Nagy L.G."/>
        </authorList>
    </citation>
    <scope>NUCLEOTIDE SEQUENCE [LARGE SCALE GENOMIC DNA]</scope>
    <source>
        <strain evidence="3 4">CBS 962.96</strain>
    </source>
</reference>
<feature type="region of interest" description="Disordered" evidence="1">
    <location>
        <begin position="56"/>
        <end position="83"/>
    </location>
</feature>
<gene>
    <name evidence="3" type="ORF">K435DRAFT_794635</name>
</gene>
<dbReference type="InterPro" id="IPR046496">
    <property type="entry name" value="DUF6589"/>
</dbReference>
<evidence type="ECO:0000259" key="2">
    <source>
        <dbReference type="Pfam" id="PF20231"/>
    </source>
</evidence>
<sequence>MDTQNQEELNIQADSIAAESQILTFNVEPPAPQAQSPSPPSFGSFGAVTTSSYYSLPIPEPKLKRGRGRPRSLTTPPIPVIHPPPGPSDYAIRLPPPLSHPLGPPLSIPSRTASLQSMDPHEKIKNTHFSSSLPSPTTPSTPSLPFQCQIVPNNPITSLVDPEPSTLFPSPVTPSTDCVDSNPLNLISNHSSISNNESIDSVFSHTQRRFRKPAARRLPKDQKLNLAITYLVDKLHYASVAEFFYDFVEPIPPGSSQAFGDWATQIVGNRVYCDMKDLIHPNPNDNEPIFINPRLATSANMRTKAKGVKTVTKDDLLSFKISDRVHFFKGRAPLIWYLTECMAAPRINSVLVTRKRRPPSIIQVAAISSFVLARNQYANGYLAIQFGIWHIACQSHVDVKRISCLMAPGAFDLKDRFLRILRNDRSELTVEKIYDNINWNHISAIQELHVLRVLLQFVPSLNSLEKHVTESFRTTYAIHRMREGRKTKLVPLGTNSEHEIETEGMKCAIHDFLSQSGWQPEYSSKFIAWFGGDGRSVLAMDRAKKYLAQHYDPDDPESDYKILHNLLPTIGLWHTQSTNQNTIAENHFGPAVTDDPSALSRSASCAGFKRPTNFKDCGNYYPLSHCMKTIWETRVLDCWRLEIGLDHPDDIIKHFENLGKQDQLPEYEVLLRHAKNITERYITLESYEQALSPNDSDSSLMPDHHKFPIGTLFESRNSVGRHNSEDDVSMNTTHTFTEGEDFTGDRVLANSILFMWEYSLWVELDYAVPEGDIGRVWEIMKIWVFIFAGSSNSNYRDLLLDMYCLFRYESSKDLKDAIWNNWLVNVEGELGNWMADDLLQEHYNRWFEANLQKSNSNFDDKFLRKVLSPNVEFFLRLKEEFESALGLHQRSKSHTSPHLRHEYRQLLTLYREEQLHIFCSRRSMGHAATNLFDKGIQQLKFSSLAAFLDKHTDLIENLQEIRIHSQCTQATGSPNINESLTPSPIQPVHDSIHIPIPSNPDDSATLEGSTDGDDNSSSDDSQSDFDEAAGTKEDETNLYKFKTSTGCLSDDWMDDA</sequence>
<organism evidence="3 4">
    <name type="scientific">Dendrothele bispora (strain CBS 962.96)</name>
    <dbReference type="NCBI Taxonomy" id="1314807"/>
    <lineage>
        <taxon>Eukaryota</taxon>
        <taxon>Fungi</taxon>
        <taxon>Dikarya</taxon>
        <taxon>Basidiomycota</taxon>
        <taxon>Agaricomycotina</taxon>
        <taxon>Agaricomycetes</taxon>
        <taxon>Agaricomycetidae</taxon>
        <taxon>Agaricales</taxon>
        <taxon>Agaricales incertae sedis</taxon>
        <taxon>Dendrothele</taxon>
    </lineage>
</organism>
<dbReference type="Proteomes" id="UP000297245">
    <property type="component" value="Unassembled WGS sequence"/>
</dbReference>
<keyword evidence="4" id="KW-1185">Reference proteome</keyword>
<dbReference type="EMBL" id="ML179113">
    <property type="protein sequence ID" value="THU99818.1"/>
    <property type="molecule type" value="Genomic_DNA"/>
</dbReference>